<feature type="domain" description="DUF2147" evidence="2">
    <location>
        <begin position="32"/>
        <end position="141"/>
    </location>
</feature>
<keyword evidence="4" id="KW-1185">Reference proteome</keyword>
<dbReference type="PATRIC" id="fig|926566.3.peg.4203"/>
<dbReference type="eggNOG" id="COG4731">
    <property type="taxonomic scope" value="Bacteria"/>
</dbReference>
<dbReference type="KEGG" id="trs:Terro_4252"/>
<dbReference type="PANTHER" id="PTHR36919:SF2">
    <property type="entry name" value="BLL6627 PROTEIN"/>
    <property type="match status" value="1"/>
</dbReference>
<sequence length="150" mass="16117">MRVFGAASLLLMCGFLQLSTNVVRAQQNGILGYWKEPGGSVIHVATCGKDVCATLAAISPTAPGRVDNNNPDAGLRTRSLCGLRLGEGFQMVNPTKAEDGKLYDPKSGRTYNGRMESHGDVLSLRGYVGISLLGRTEKWNRTSETAVCKQ</sequence>
<gene>
    <name evidence="3" type="ordered locus">Terro_4252</name>
</gene>
<dbReference type="EMBL" id="CP003379">
    <property type="protein sequence ID" value="AFL90456.1"/>
    <property type="molecule type" value="Genomic_DNA"/>
</dbReference>
<feature type="signal peptide" evidence="1">
    <location>
        <begin position="1"/>
        <end position="25"/>
    </location>
</feature>
<feature type="chain" id="PRO_5003685045" description="DUF2147 domain-containing protein" evidence="1">
    <location>
        <begin position="26"/>
        <end position="150"/>
    </location>
</feature>
<dbReference type="RefSeq" id="WP_014787716.1">
    <property type="nucleotide sequence ID" value="NC_018014.1"/>
</dbReference>
<dbReference type="InterPro" id="IPR019223">
    <property type="entry name" value="DUF2147"/>
</dbReference>
<organism evidence="3 4">
    <name type="scientific">Terriglobus roseus (strain DSM 18391 / NRRL B-41598 / KBS 63)</name>
    <dbReference type="NCBI Taxonomy" id="926566"/>
    <lineage>
        <taxon>Bacteria</taxon>
        <taxon>Pseudomonadati</taxon>
        <taxon>Acidobacteriota</taxon>
        <taxon>Terriglobia</taxon>
        <taxon>Terriglobales</taxon>
        <taxon>Acidobacteriaceae</taxon>
        <taxon>Terriglobus</taxon>
    </lineage>
</organism>
<reference evidence="3 4" key="1">
    <citation type="submission" date="2012-06" db="EMBL/GenBank/DDBJ databases">
        <title>Complete genome of Terriglobus roseus DSM 18391.</title>
        <authorList>
            <consortium name="US DOE Joint Genome Institute (JGI-PGF)"/>
            <person name="Lucas S."/>
            <person name="Copeland A."/>
            <person name="Lapidus A."/>
            <person name="Glavina del Rio T."/>
            <person name="Dalin E."/>
            <person name="Tice H."/>
            <person name="Bruce D."/>
            <person name="Goodwin L."/>
            <person name="Pitluck S."/>
            <person name="Peters L."/>
            <person name="Mikhailova N."/>
            <person name="Munk A.C.C."/>
            <person name="Kyrpides N."/>
            <person name="Mavromatis K."/>
            <person name="Ivanova N."/>
            <person name="Brettin T."/>
            <person name="Detter J.C."/>
            <person name="Han C."/>
            <person name="Larimer F."/>
            <person name="Land M."/>
            <person name="Hauser L."/>
            <person name="Markowitz V."/>
            <person name="Cheng J.-F."/>
            <person name="Hugenholtz P."/>
            <person name="Woyke T."/>
            <person name="Wu D."/>
            <person name="Brambilla E."/>
            <person name="Klenk H.-P."/>
            <person name="Eisen J.A."/>
        </authorList>
    </citation>
    <scope>NUCLEOTIDE SEQUENCE [LARGE SCALE GENOMIC DNA]</scope>
    <source>
        <strain evidence="4">DSM 18391 / NRRL B-41598 / KBS 63</strain>
    </source>
</reference>
<dbReference type="STRING" id="926566.Terro_4252"/>
<evidence type="ECO:0000313" key="4">
    <source>
        <dbReference type="Proteomes" id="UP000006056"/>
    </source>
</evidence>
<protein>
    <recommendedName>
        <fullName evidence="2">DUF2147 domain-containing protein</fullName>
    </recommendedName>
</protein>
<evidence type="ECO:0000259" key="2">
    <source>
        <dbReference type="Pfam" id="PF09917"/>
    </source>
</evidence>
<dbReference type="Gene3D" id="2.40.128.520">
    <property type="match status" value="1"/>
</dbReference>
<dbReference type="Pfam" id="PF09917">
    <property type="entry name" value="DUF2147"/>
    <property type="match status" value="1"/>
</dbReference>
<dbReference type="Proteomes" id="UP000006056">
    <property type="component" value="Chromosome"/>
</dbReference>
<dbReference type="OrthoDB" id="9811671at2"/>
<keyword evidence="1" id="KW-0732">Signal</keyword>
<dbReference type="PANTHER" id="PTHR36919">
    <property type="entry name" value="BLR1215 PROTEIN"/>
    <property type="match status" value="1"/>
</dbReference>
<dbReference type="AlphaFoldDB" id="I3ZMI8"/>
<evidence type="ECO:0000256" key="1">
    <source>
        <dbReference type="SAM" id="SignalP"/>
    </source>
</evidence>
<proteinExistence type="predicted"/>
<accession>I3ZMI8</accession>
<evidence type="ECO:0000313" key="3">
    <source>
        <dbReference type="EMBL" id="AFL90456.1"/>
    </source>
</evidence>
<name>I3ZMI8_TERRK</name>
<dbReference type="HOGENOM" id="CLU_108869_2_1_0"/>